<dbReference type="Pfam" id="PF00497">
    <property type="entry name" value="SBP_bac_3"/>
    <property type="match status" value="1"/>
</dbReference>
<dbReference type="EMBL" id="SATR01000063">
    <property type="protein sequence ID" value="TFH89491.1"/>
    <property type="molecule type" value="Genomic_DNA"/>
</dbReference>
<gene>
    <name evidence="6" type="ORF">ELS82_21950</name>
</gene>
<accession>A0A4Y8WB40</accession>
<evidence type="ECO:0000313" key="6">
    <source>
        <dbReference type="EMBL" id="TFH89491.1"/>
    </source>
</evidence>
<sequence length="463" mass="52843">MRTSMMRKKRWLTVLVALVGVGLWEVYPIVFEPDVIYYTSSQSYSVTSYERVKQRGVLRVVTRLNGVGCYYKRGELRGHECEVLKAFAGHLGVNIQVLYRSDLDSMMAALTAGQVDIVAADLTPTSTRERNVRFSEPILQTREVLIQRKDNQIHDWAQLAGKTISIRRGSTYEAEVEKLAAGVNVYSQLLPSRDSTLEIIQGVADGEWSYTVVDEHIARSANAQFATLAPPLVFGEPRSIAFALAPTSDTLLIRLNQWLSSAEARTIIDAYHEQFRDQGKKSRRQLSAWDHYFQKYAEPPFTWLWLAAQANSESAFDPQALSPEGAQGLMQLMPETAVDMQVLNVFDPAESIQGGSKYNHWLYKTYWRHLTPENALAFTFASYNSGVGHVLDAQRLALRDNADPNVWFGSVENYIVKLEQQEYYTQSYVRYGYCRGSETKQYVRRIFERYKQYRKTFHENAGA</sequence>
<protein>
    <submittedName>
        <fullName evidence="6">Transporter substrate-binding domain-containing protein</fullName>
    </submittedName>
</protein>
<dbReference type="CDD" id="cd13403">
    <property type="entry name" value="MLTF-like"/>
    <property type="match status" value="1"/>
</dbReference>
<evidence type="ECO:0000259" key="5">
    <source>
        <dbReference type="SMART" id="SM00062"/>
    </source>
</evidence>
<dbReference type="InterPro" id="IPR001638">
    <property type="entry name" value="Solute-binding_3/MltF_N"/>
</dbReference>
<keyword evidence="4" id="KW-0998">Cell outer membrane</keyword>
<feature type="domain" description="Solute-binding protein family 3/N-terminal" evidence="5">
    <location>
        <begin position="57"/>
        <end position="296"/>
    </location>
</feature>
<dbReference type="PANTHER" id="PTHR35936">
    <property type="entry name" value="MEMBRANE-BOUND LYTIC MUREIN TRANSGLYCOSYLASE F"/>
    <property type="match status" value="1"/>
</dbReference>
<dbReference type="SUPFAM" id="SSF53850">
    <property type="entry name" value="Periplasmic binding protein-like II"/>
    <property type="match status" value="1"/>
</dbReference>
<dbReference type="CDD" id="cd01009">
    <property type="entry name" value="PBP2_YfhD_N"/>
    <property type="match status" value="1"/>
</dbReference>
<comment type="subcellular location">
    <subcellularLocation>
        <location evidence="1">Cell outer membrane</location>
        <topology evidence="1">Peripheral membrane protein</topology>
    </subcellularLocation>
</comment>
<dbReference type="Gene3D" id="3.40.190.10">
    <property type="entry name" value="Periplasmic binding protein-like II"/>
    <property type="match status" value="2"/>
</dbReference>
<comment type="similarity">
    <text evidence="2">Belongs to the bacterial solute-binding protein 3 family.</text>
</comment>
<keyword evidence="7" id="KW-1185">Reference proteome</keyword>
<dbReference type="InterPro" id="IPR008258">
    <property type="entry name" value="Transglycosylase_SLT_dom_1"/>
</dbReference>
<proteinExistence type="inferred from homology"/>
<keyword evidence="3" id="KW-0732">Signal</keyword>
<keyword evidence="4" id="KW-0472">Membrane</keyword>
<dbReference type="Gene3D" id="1.10.530.10">
    <property type="match status" value="1"/>
</dbReference>
<evidence type="ECO:0000256" key="2">
    <source>
        <dbReference type="ARBA" id="ARBA00010333"/>
    </source>
</evidence>
<comment type="caution">
    <text evidence="6">The sequence shown here is derived from an EMBL/GenBank/DDBJ whole genome shotgun (WGS) entry which is preliminary data.</text>
</comment>
<dbReference type="SMART" id="SM00062">
    <property type="entry name" value="PBPb"/>
    <property type="match status" value="1"/>
</dbReference>
<evidence type="ECO:0000256" key="1">
    <source>
        <dbReference type="ARBA" id="ARBA00004339"/>
    </source>
</evidence>
<dbReference type="SUPFAM" id="SSF53955">
    <property type="entry name" value="Lysozyme-like"/>
    <property type="match status" value="1"/>
</dbReference>
<reference evidence="6 7" key="1">
    <citation type="submission" date="2019-01" db="EMBL/GenBank/DDBJ databases">
        <title>Vibrio BEI176 sp. nov, a marine bacterium isolated from China: eastern marignal seas.</title>
        <authorList>
            <person name="Li B."/>
        </authorList>
    </citation>
    <scope>NUCLEOTIDE SEQUENCE [LARGE SCALE GENOMIC DNA]</scope>
    <source>
        <strain evidence="6 7">BEI176</strain>
    </source>
</reference>
<dbReference type="Proteomes" id="UP000297753">
    <property type="component" value="Unassembled WGS sequence"/>
</dbReference>
<evidence type="ECO:0000256" key="4">
    <source>
        <dbReference type="ARBA" id="ARBA00023237"/>
    </source>
</evidence>
<dbReference type="OrthoDB" id="92254at2"/>
<evidence type="ECO:0000313" key="7">
    <source>
        <dbReference type="Proteomes" id="UP000297753"/>
    </source>
</evidence>
<dbReference type="AlphaFoldDB" id="A0A4Y8WB40"/>
<evidence type="ECO:0000256" key="3">
    <source>
        <dbReference type="ARBA" id="ARBA00022729"/>
    </source>
</evidence>
<dbReference type="GO" id="GO:0009279">
    <property type="term" value="C:cell outer membrane"/>
    <property type="evidence" value="ECO:0007669"/>
    <property type="project" value="UniProtKB-SubCell"/>
</dbReference>
<dbReference type="InterPro" id="IPR023346">
    <property type="entry name" value="Lysozyme-like_dom_sf"/>
</dbReference>
<dbReference type="PANTHER" id="PTHR35936:SF32">
    <property type="entry name" value="MEMBRANE-BOUND LYTIC MUREIN TRANSGLYCOSYLASE F"/>
    <property type="match status" value="1"/>
</dbReference>
<organism evidence="6 7">
    <name type="scientific">Vibrio ouci</name>
    <dbReference type="NCBI Taxonomy" id="2499078"/>
    <lineage>
        <taxon>Bacteria</taxon>
        <taxon>Pseudomonadati</taxon>
        <taxon>Pseudomonadota</taxon>
        <taxon>Gammaproteobacteria</taxon>
        <taxon>Vibrionales</taxon>
        <taxon>Vibrionaceae</taxon>
        <taxon>Vibrio</taxon>
    </lineage>
</organism>
<name>A0A4Y8WB40_9VIBR</name>
<dbReference type="Pfam" id="PF01464">
    <property type="entry name" value="SLT"/>
    <property type="match status" value="1"/>
</dbReference>